<dbReference type="Pfam" id="PF02558">
    <property type="entry name" value="ApbA"/>
    <property type="match status" value="1"/>
</dbReference>
<dbReference type="Gene3D" id="3.40.50.720">
    <property type="entry name" value="NAD(P)-binding Rossmann-like Domain"/>
    <property type="match status" value="1"/>
</dbReference>
<proteinExistence type="predicted"/>
<keyword evidence="3" id="KW-1185">Reference proteome</keyword>
<dbReference type="AlphaFoldDB" id="A0A3M0I1F3"/>
<protein>
    <submittedName>
        <fullName evidence="2">Ketopantoate reductase</fullName>
    </submittedName>
</protein>
<name>A0A3M0I1F3_9ACTN</name>
<comment type="caution">
    <text evidence="2">The sequence shown here is derived from an EMBL/GenBank/DDBJ whole genome shotgun (WGS) entry which is preliminary data.</text>
</comment>
<dbReference type="EMBL" id="PENI01000040">
    <property type="protein sequence ID" value="RMB80573.1"/>
    <property type="molecule type" value="Genomic_DNA"/>
</dbReference>
<reference evidence="2 3" key="1">
    <citation type="submission" date="2017-11" db="EMBL/GenBank/DDBJ databases">
        <title>Draft genome of actinobacteria isolated from guarana (Paullinia cupana (Mart.) Ducke.</title>
        <authorList>
            <person name="Siqueira K.A."/>
            <person name="Liotti R.G."/>
            <person name="Mendes T.A.O."/>
            <person name="Soares M.A."/>
        </authorList>
    </citation>
    <scope>NUCLEOTIDE SEQUENCE [LARGE SCALE GENOMIC DNA]</scope>
    <source>
        <strain evidence="2 3">193</strain>
    </source>
</reference>
<dbReference type="SUPFAM" id="SSF51735">
    <property type="entry name" value="NAD(P)-binding Rossmann-fold domains"/>
    <property type="match status" value="1"/>
</dbReference>
<evidence type="ECO:0000313" key="3">
    <source>
        <dbReference type="Proteomes" id="UP000270471"/>
    </source>
</evidence>
<evidence type="ECO:0000259" key="1">
    <source>
        <dbReference type="Pfam" id="PF02558"/>
    </source>
</evidence>
<evidence type="ECO:0000313" key="2">
    <source>
        <dbReference type="EMBL" id="RMB80573.1"/>
    </source>
</evidence>
<dbReference type="InterPro" id="IPR013332">
    <property type="entry name" value="KPR_N"/>
</dbReference>
<dbReference type="InterPro" id="IPR036291">
    <property type="entry name" value="NAD(P)-bd_dom_sf"/>
</dbReference>
<accession>A0A3M0I1F3</accession>
<gene>
    <name evidence="2" type="ORF">CTZ28_39205</name>
</gene>
<dbReference type="RefSeq" id="WP_183154814.1">
    <property type="nucleotide sequence ID" value="NZ_PENI01000040.1"/>
</dbReference>
<sequence length="342" mass="36862">MPQNASSTPGVLIVGAGAMGLTSGYHLQLAGTEVTFLVRPQRAESLARPQVLYSYDDASLKRFSGYRVLSDVGDAGDRAYDYVIVTLDGASSRSAEGTALLNGLGDAIRDTDAVVIVGGIGLDLRLHCLDALDIGEERVISGWLGLLAHQVASADLPVHPPTDPHVLARADMAYRTLSAGGFMVEDRFPGVAARFKALYDGCGVSRCDIVDHDHFPAQVAGLFPVFQACHLMGWPPAARLTDHEETWRLAVDAVREVVSVHGDSRTEAVSGKNLTRMLVAFEKESLPLDWNGFNAFHHGAKVARQDLKLLRDYVAAGERQGKHMVALRELVAAATAFHRQNA</sequence>
<feature type="domain" description="Ketopantoate reductase N-terminal" evidence="1">
    <location>
        <begin position="11"/>
        <end position="87"/>
    </location>
</feature>
<organism evidence="2 3">
    <name type="scientific">Streptomyces shenzhenensis</name>
    <dbReference type="NCBI Taxonomy" id="943815"/>
    <lineage>
        <taxon>Bacteria</taxon>
        <taxon>Bacillati</taxon>
        <taxon>Actinomycetota</taxon>
        <taxon>Actinomycetes</taxon>
        <taxon>Kitasatosporales</taxon>
        <taxon>Streptomycetaceae</taxon>
        <taxon>Streptomyces</taxon>
    </lineage>
</organism>
<dbReference type="Proteomes" id="UP000270471">
    <property type="component" value="Unassembled WGS sequence"/>
</dbReference>